<reference evidence="3 4" key="1">
    <citation type="submission" date="2018-06" db="EMBL/GenBank/DDBJ databases">
        <authorList>
            <consortium name="Pathogen Informatics"/>
            <person name="Doyle S."/>
        </authorList>
    </citation>
    <scope>NUCLEOTIDE SEQUENCE [LARGE SCALE GENOMIC DNA]</scope>
    <source>
        <strain evidence="3 4">NCTC12151</strain>
    </source>
</reference>
<dbReference type="AlphaFoldDB" id="A0A2X4UJI2"/>
<sequence length="248" mass="27754">MSFSERLKELIKERNLSQSRFADETGITRARLNNYIKGRSEPGYDILIKIAQSLNVSIDYLLGCEMPSPLHTPGLRNGKPEFITGEHPPAGNDGSWIPLYTSLPRVTSEGMPPSPRGWLKAQNDSADAVTFKRPYALQIEDDSMSNELLVGDIVFIQPSFVSHTFLQTVPFKELFAVRMSVADEVGLSLKRCYVKDNMLICVADNPEYEPVVLDMNHTLFVPLVGSISGVWRSYEGRNLQDIAKNTES</sequence>
<evidence type="ECO:0000313" key="4">
    <source>
        <dbReference type="Proteomes" id="UP000249005"/>
    </source>
</evidence>
<dbReference type="Gene3D" id="1.10.260.40">
    <property type="entry name" value="lambda repressor-like DNA-binding domains"/>
    <property type="match status" value="1"/>
</dbReference>
<proteinExistence type="predicted"/>
<dbReference type="KEGG" id="lri:NCTC12151_01345"/>
<evidence type="ECO:0000313" key="3">
    <source>
        <dbReference type="EMBL" id="SQI39143.1"/>
    </source>
</evidence>
<dbReference type="Pfam" id="PF01381">
    <property type="entry name" value="HTH_3"/>
    <property type="match status" value="1"/>
</dbReference>
<dbReference type="Proteomes" id="UP000249005">
    <property type="component" value="Chromosome 1"/>
</dbReference>
<dbReference type="InterPro" id="IPR010982">
    <property type="entry name" value="Lambda_DNA-bd_dom_sf"/>
</dbReference>
<name>A0A2X4UJI2_9GAMM</name>
<dbReference type="PANTHER" id="PTHR46558">
    <property type="entry name" value="TRACRIPTIONAL REGULATORY PROTEIN-RELATED-RELATED"/>
    <property type="match status" value="1"/>
</dbReference>
<gene>
    <name evidence="3" type="ORF">NCTC12151_01345</name>
</gene>
<accession>A0A2X4UJI2</accession>
<dbReference type="SUPFAM" id="SSF47413">
    <property type="entry name" value="lambda repressor-like DNA-binding domains"/>
    <property type="match status" value="1"/>
</dbReference>
<dbReference type="SMART" id="SM00530">
    <property type="entry name" value="HTH_XRE"/>
    <property type="match status" value="1"/>
</dbReference>
<evidence type="ECO:0000256" key="1">
    <source>
        <dbReference type="ARBA" id="ARBA00023125"/>
    </source>
</evidence>
<dbReference type="InterPro" id="IPR036286">
    <property type="entry name" value="LexA/Signal_pep-like_sf"/>
</dbReference>
<dbReference type="RefSeq" id="WP_170126501.1">
    <property type="nucleotide sequence ID" value="NZ_LR698987.1"/>
</dbReference>
<dbReference type="GO" id="GO:0003677">
    <property type="term" value="F:DNA binding"/>
    <property type="evidence" value="ECO:0007669"/>
    <property type="project" value="UniProtKB-KW"/>
</dbReference>
<dbReference type="InterPro" id="IPR039418">
    <property type="entry name" value="LexA-like"/>
</dbReference>
<keyword evidence="1" id="KW-0238">DNA-binding</keyword>
<dbReference type="InterPro" id="IPR001387">
    <property type="entry name" value="Cro/C1-type_HTH"/>
</dbReference>
<evidence type="ECO:0000259" key="2">
    <source>
        <dbReference type="PROSITE" id="PS50943"/>
    </source>
</evidence>
<dbReference type="EMBL" id="LS483470">
    <property type="protein sequence ID" value="SQI39143.1"/>
    <property type="molecule type" value="Genomic_DNA"/>
</dbReference>
<protein>
    <submittedName>
        <fullName evidence="3">Helix-turn-helix domain</fullName>
    </submittedName>
</protein>
<dbReference type="CDD" id="cd00093">
    <property type="entry name" value="HTH_XRE"/>
    <property type="match status" value="1"/>
</dbReference>
<dbReference type="CDD" id="cd06529">
    <property type="entry name" value="S24_LexA-like"/>
    <property type="match status" value="1"/>
</dbReference>
<keyword evidence="4" id="KW-1185">Reference proteome</keyword>
<feature type="domain" description="HTH cro/C1-type" evidence="2">
    <location>
        <begin position="7"/>
        <end position="61"/>
    </location>
</feature>
<dbReference type="PROSITE" id="PS50943">
    <property type="entry name" value="HTH_CROC1"/>
    <property type="match status" value="1"/>
</dbReference>
<organism evidence="3 4">
    <name type="scientific">Leminorella richardii</name>
    <dbReference type="NCBI Taxonomy" id="158841"/>
    <lineage>
        <taxon>Bacteria</taxon>
        <taxon>Pseudomonadati</taxon>
        <taxon>Pseudomonadota</taxon>
        <taxon>Gammaproteobacteria</taxon>
        <taxon>Enterobacterales</taxon>
        <taxon>Budviciaceae</taxon>
        <taxon>Leminorella</taxon>
    </lineage>
</organism>
<dbReference type="Gene3D" id="2.10.109.10">
    <property type="entry name" value="Umud Fragment, subunit A"/>
    <property type="match status" value="1"/>
</dbReference>
<dbReference type="SUPFAM" id="SSF51306">
    <property type="entry name" value="LexA/Signal peptidase"/>
    <property type="match status" value="1"/>
</dbReference>
<dbReference type="PANTHER" id="PTHR46558:SF11">
    <property type="entry name" value="HTH-TYPE TRANSCRIPTIONAL REGULATOR XRE"/>
    <property type="match status" value="1"/>
</dbReference>